<feature type="domain" description="S1-like" evidence="6">
    <location>
        <begin position="6"/>
        <end position="80"/>
    </location>
</feature>
<dbReference type="InterPro" id="IPR006196">
    <property type="entry name" value="RNA-binding_domain_S1_IF1"/>
</dbReference>
<evidence type="ECO:0000259" key="6">
    <source>
        <dbReference type="PROSITE" id="PS50832"/>
    </source>
</evidence>
<dbReference type="PATRIC" id="fig|1619041.3.peg.471"/>
<gene>
    <name evidence="4" type="primary">infA</name>
    <name evidence="7" type="ORF">UX10_C0013G0007</name>
</gene>
<organism evidence="7 8">
    <name type="scientific">Candidatus Magasanikbacteria bacterium GW2011_GWA2_45_39</name>
    <dbReference type="NCBI Taxonomy" id="1619041"/>
    <lineage>
        <taxon>Bacteria</taxon>
        <taxon>Candidatus Magasanikiibacteriota</taxon>
    </lineage>
</organism>
<comment type="function">
    <text evidence="4">One of the essential components for the initiation of protein synthesis. Stabilizes the binding of IF-2 and IF-3 on the 30S subunit to which N-formylmethionyl-tRNA(fMet) subsequently binds. Helps modulate mRNA selection, yielding the 30S pre-initiation complex (PIC). Upon addition of the 50S ribosomal subunit IF-1, IF-2 and IF-3 are released leaving the mature 70S translation initiation complex.</text>
</comment>
<name>A0A0G1MG82_9BACT</name>
<sequence length="80" mass="8937">MQGGNNENIISSKQVIEFKGVVEELLPSTKFKVKLENGHIIIGHLAGKMQMNKIRLLPGDAVKVALTPYDLTKGRIVYRF</sequence>
<dbReference type="PANTHER" id="PTHR33370:SF1">
    <property type="entry name" value="TRANSLATION INITIATION FACTOR IF-1, CHLOROPLASTIC"/>
    <property type="match status" value="1"/>
</dbReference>
<dbReference type="GO" id="GO:0019843">
    <property type="term" value="F:rRNA binding"/>
    <property type="evidence" value="ECO:0007669"/>
    <property type="project" value="UniProtKB-UniRule"/>
</dbReference>
<dbReference type="NCBIfam" id="TIGR00008">
    <property type="entry name" value="infA"/>
    <property type="match status" value="1"/>
</dbReference>
<dbReference type="InterPro" id="IPR012340">
    <property type="entry name" value="NA-bd_OB-fold"/>
</dbReference>
<evidence type="ECO:0000313" key="7">
    <source>
        <dbReference type="EMBL" id="KKU07244.1"/>
    </source>
</evidence>
<evidence type="ECO:0000256" key="3">
    <source>
        <dbReference type="ARBA" id="ARBA00022917"/>
    </source>
</evidence>
<dbReference type="CDD" id="cd04451">
    <property type="entry name" value="S1_IF1"/>
    <property type="match status" value="1"/>
</dbReference>
<protein>
    <recommendedName>
        <fullName evidence="4 5">Translation initiation factor IF-1</fullName>
    </recommendedName>
</protein>
<evidence type="ECO:0000313" key="8">
    <source>
        <dbReference type="Proteomes" id="UP000033999"/>
    </source>
</evidence>
<keyword evidence="2 4" id="KW-0396">Initiation factor</keyword>
<dbReference type="HAMAP" id="MF_00075">
    <property type="entry name" value="IF_1"/>
    <property type="match status" value="1"/>
</dbReference>
<reference evidence="7 8" key="1">
    <citation type="journal article" date="2015" name="Nature">
        <title>rRNA introns, odd ribosomes, and small enigmatic genomes across a large radiation of phyla.</title>
        <authorList>
            <person name="Brown C.T."/>
            <person name="Hug L.A."/>
            <person name="Thomas B.C."/>
            <person name="Sharon I."/>
            <person name="Castelle C.J."/>
            <person name="Singh A."/>
            <person name="Wilkins M.J."/>
            <person name="Williams K.H."/>
            <person name="Banfield J.F."/>
        </authorList>
    </citation>
    <scope>NUCLEOTIDE SEQUENCE [LARGE SCALE GENOMIC DNA]</scope>
</reference>
<dbReference type="EMBL" id="LCKX01000013">
    <property type="protein sequence ID" value="KKU07244.1"/>
    <property type="molecule type" value="Genomic_DNA"/>
</dbReference>
<comment type="similarity">
    <text evidence="1 4">Belongs to the IF-1 family.</text>
</comment>
<keyword evidence="4" id="KW-0694">RNA-binding</keyword>
<dbReference type="Pfam" id="PF01176">
    <property type="entry name" value="eIF-1a"/>
    <property type="match status" value="1"/>
</dbReference>
<keyword evidence="4" id="KW-0963">Cytoplasm</keyword>
<dbReference type="InterPro" id="IPR004368">
    <property type="entry name" value="TIF_IF1"/>
</dbReference>
<dbReference type="PROSITE" id="PS50832">
    <property type="entry name" value="S1_IF1_TYPE"/>
    <property type="match status" value="1"/>
</dbReference>
<evidence type="ECO:0000256" key="2">
    <source>
        <dbReference type="ARBA" id="ARBA00022540"/>
    </source>
</evidence>
<keyword evidence="4" id="KW-0699">rRNA-binding</keyword>
<dbReference type="AlphaFoldDB" id="A0A0G1MG82"/>
<dbReference type="GO" id="GO:0005829">
    <property type="term" value="C:cytosol"/>
    <property type="evidence" value="ECO:0007669"/>
    <property type="project" value="TreeGrafter"/>
</dbReference>
<comment type="subunit">
    <text evidence="4">Component of the 30S ribosomal translation pre-initiation complex which assembles on the 30S ribosome in the order IF-2 and IF-3, IF-1 and N-formylmethionyl-tRNA(fMet); mRNA recruitment can occur at any time during PIC assembly.</text>
</comment>
<evidence type="ECO:0000256" key="5">
    <source>
        <dbReference type="NCBIfam" id="TIGR00008"/>
    </source>
</evidence>
<dbReference type="FunFam" id="2.40.50.140:FF:000002">
    <property type="entry name" value="Translation initiation factor IF-1"/>
    <property type="match status" value="1"/>
</dbReference>
<dbReference type="Gene3D" id="2.40.50.140">
    <property type="entry name" value="Nucleic acid-binding proteins"/>
    <property type="match status" value="1"/>
</dbReference>
<comment type="subcellular location">
    <subcellularLocation>
        <location evidence="4">Cytoplasm</location>
    </subcellularLocation>
</comment>
<keyword evidence="3 4" id="KW-0648">Protein biosynthesis</keyword>
<evidence type="ECO:0000256" key="4">
    <source>
        <dbReference type="HAMAP-Rule" id="MF_00075"/>
    </source>
</evidence>
<dbReference type="PANTHER" id="PTHR33370">
    <property type="entry name" value="TRANSLATION INITIATION FACTOR IF-1, CHLOROPLASTIC"/>
    <property type="match status" value="1"/>
</dbReference>
<dbReference type="SUPFAM" id="SSF50249">
    <property type="entry name" value="Nucleic acid-binding proteins"/>
    <property type="match status" value="1"/>
</dbReference>
<dbReference type="Proteomes" id="UP000033999">
    <property type="component" value="Unassembled WGS sequence"/>
</dbReference>
<dbReference type="GO" id="GO:0043022">
    <property type="term" value="F:ribosome binding"/>
    <property type="evidence" value="ECO:0007669"/>
    <property type="project" value="UniProtKB-UniRule"/>
</dbReference>
<evidence type="ECO:0000256" key="1">
    <source>
        <dbReference type="ARBA" id="ARBA00010939"/>
    </source>
</evidence>
<comment type="caution">
    <text evidence="7">The sequence shown here is derived from an EMBL/GenBank/DDBJ whole genome shotgun (WGS) entry which is preliminary data.</text>
</comment>
<proteinExistence type="inferred from homology"/>
<accession>A0A0G1MG82</accession>
<dbReference type="GO" id="GO:0003743">
    <property type="term" value="F:translation initiation factor activity"/>
    <property type="evidence" value="ECO:0007669"/>
    <property type="project" value="UniProtKB-UniRule"/>
</dbReference>